<feature type="transmembrane region" description="Helical" evidence="2">
    <location>
        <begin position="302"/>
        <end position="319"/>
    </location>
</feature>
<feature type="transmembrane region" description="Helical" evidence="2">
    <location>
        <begin position="32"/>
        <end position="53"/>
    </location>
</feature>
<organism evidence="3">
    <name type="scientific">uncultured Rubrobacteraceae bacterium</name>
    <dbReference type="NCBI Taxonomy" id="349277"/>
    <lineage>
        <taxon>Bacteria</taxon>
        <taxon>Bacillati</taxon>
        <taxon>Actinomycetota</taxon>
        <taxon>Rubrobacteria</taxon>
        <taxon>Rubrobacterales</taxon>
        <taxon>Rubrobacteraceae</taxon>
        <taxon>environmental samples</taxon>
    </lineage>
</organism>
<sequence length="544" mass="59875">MFRDLATDRDPGGRTLAPSGSLPSGKGRPGRLGPALAGAAAGLFVFVLYLRTLAPTVLYYDDPDMLDAVMLQMQVAVLGITHPTGYPTYLSLTHLFTYLPVGDVAYRVNLGSAAYGALAVVVVFGAGYLLSRRVVAAAVAAVAFGLGGAIWSQAVIAEVYTMNALLISLTLVSLLLWRDRDRDRYLLLAAFLCGLCLTHHLTSGLLLPAGLLFVGLVNWRRLLEWRLMLRCAGLFFLGLTPYLYLPIRSWMDAPMDANNPSNFERFWYVVSGGNLTGSFFAYGPAELPGRLLFYWGHLTDNLNPILIMVALTGAALMVARDRPVGLLLGFLYLGWAFYSIENAIPDINLYFIPTYLILCLWAAVGLGALLTEAEHLAGRLPRTPRRAALGLLCVALLVIPLVGVRETSAANDMSEANLGREQVDAVAEKAAPNATILHHRSSMWYLVLVERRRQDLTLVDPFLHNTQVEYADIVWPADLSLKETDRRYGTNDFSGVTSARIAARKGPVYLLTSSYIPEPERYEAFGFKVVEVEENILYRLVPKR</sequence>
<name>A0A6J4RLU5_9ACTN</name>
<reference evidence="3" key="1">
    <citation type="submission" date="2020-02" db="EMBL/GenBank/DDBJ databases">
        <authorList>
            <person name="Meier V. D."/>
        </authorList>
    </citation>
    <scope>NUCLEOTIDE SEQUENCE</scope>
    <source>
        <strain evidence="3">AVDCRST_MAG02</strain>
    </source>
</reference>
<feature type="transmembrane region" description="Helical" evidence="2">
    <location>
        <begin position="134"/>
        <end position="154"/>
    </location>
</feature>
<gene>
    <name evidence="3" type="ORF">AVDCRST_MAG02-4117</name>
</gene>
<dbReference type="EMBL" id="CADCVH010000115">
    <property type="protein sequence ID" value="CAA9475982.1"/>
    <property type="molecule type" value="Genomic_DNA"/>
</dbReference>
<dbReference type="PANTHER" id="PTHR16214">
    <property type="entry name" value="TRANSMEMBRANE PROTEIN 260"/>
    <property type="match status" value="1"/>
</dbReference>
<dbReference type="InterPro" id="IPR052724">
    <property type="entry name" value="GT117_domain-containing"/>
</dbReference>
<feature type="transmembrane region" description="Helical" evidence="2">
    <location>
        <begin position="350"/>
        <end position="371"/>
    </location>
</feature>
<feature type="transmembrane region" description="Helical" evidence="2">
    <location>
        <begin position="227"/>
        <end position="245"/>
    </location>
</feature>
<dbReference type="InterPro" id="IPR021280">
    <property type="entry name" value="TMEM260-like"/>
</dbReference>
<feature type="transmembrane region" description="Helical" evidence="2">
    <location>
        <begin position="160"/>
        <end position="178"/>
    </location>
</feature>
<dbReference type="AlphaFoldDB" id="A0A6J4RLU5"/>
<feature type="transmembrane region" description="Helical" evidence="2">
    <location>
        <begin position="326"/>
        <end position="344"/>
    </location>
</feature>
<feature type="region of interest" description="Disordered" evidence="1">
    <location>
        <begin position="1"/>
        <end position="28"/>
    </location>
</feature>
<feature type="transmembrane region" description="Helical" evidence="2">
    <location>
        <begin position="185"/>
        <end position="207"/>
    </location>
</feature>
<feature type="compositionally biased region" description="Basic and acidic residues" evidence="1">
    <location>
        <begin position="1"/>
        <end position="12"/>
    </location>
</feature>
<evidence type="ECO:0000256" key="1">
    <source>
        <dbReference type="SAM" id="MobiDB-lite"/>
    </source>
</evidence>
<evidence type="ECO:0000313" key="3">
    <source>
        <dbReference type="EMBL" id="CAA9475982.1"/>
    </source>
</evidence>
<dbReference type="PANTHER" id="PTHR16214:SF3">
    <property type="entry name" value="TRANSMEMBRANE PROTEIN 260"/>
    <property type="match status" value="1"/>
</dbReference>
<feature type="transmembrane region" description="Helical" evidence="2">
    <location>
        <begin position="266"/>
        <end position="282"/>
    </location>
</feature>
<protein>
    <submittedName>
        <fullName evidence="3">Putative membrane protein</fullName>
    </submittedName>
</protein>
<feature type="transmembrane region" description="Helical" evidence="2">
    <location>
        <begin position="104"/>
        <end position="127"/>
    </location>
</feature>
<keyword evidence="2" id="KW-1133">Transmembrane helix</keyword>
<evidence type="ECO:0000256" key="2">
    <source>
        <dbReference type="SAM" id="Phobius"/>
    </source>
</evidence>
<dbReference type="Pfam" id="PF11028">
    <property type="entry name" value="TMEM260-like"/>
    <property type="match status" value="1"/>
</dbReference>
<keyword evidence="2" id="KW-0472">Membrane</keyword>
<accession>A0A6J4RLU5</accession>
<keyword evidence="2" id="KW-0812">Transmembrane</keyword>
<proteinExistence type="predicted"/>
<feature type="transmembrane region" description="Helical" evidence="2">
    <location>
        <begin position="387"/>
        <end position="404"/>
    </location>
</feature>